<feature type="domain" description="EF-hand" evidence="4">
    <location>
        <begin position="65"/>
        <end position="100"/>
    </location>
</feature>
<evidence type="ECO:0000256" key="2">
    <source>
        <dbReference type="ARBA" id="ARBA00022737"/>
    </source>
</evidence>
<dbReference type="Gene3D" id="1.10.238.10">
    <property type="entry name" value="EF-hand"/>
    <property type="match status" value="1"/>
</dbReference>
<dbReference type="Pfam" id="PF00400">
    <property type="entry name" value="WD40"/>
    <property type="match status" value="6"/>
</dbReference>
<keyword evidence="1 3" id="KW-0853">WD repeat</keyword>
<dbReference type="InterPro" id="IPR036322">
    <property type="entry name" value="WD40_repeat_dom_sf"/>
</dbReference>
<dbReference type="Gene3D" id="2.130.10.10">
    <property type="entry name" value="YVTN repeat-like/Quinoprotein amine dehydrogenase"/>
    <property type="match status" value="4"/>
</dbReference>
<proteinExistence type="predicted"/>
<dbReference type="eggNOG" id="KOG0272">
    <property type="taxonomic scope" value="Eukaryota"/>
</dbReference>
<evidence type="ECO:0000313" key="5">
    <source>
        <dbReference type="EMBL" id="OAJ39233.1"/>
    </source>
</evidence>
<dbReference type="PANTHER" id="PTHR44324">
    <property type="entry name" value="WD40 REPEAT DOMAIN 95"/>
    <property type="match status" value="1"/>
</dbReference>
<name>A0A177WGN7_BATDL</name>
<dbReference type="InterPro" id="IPR015943">
    <property type="entry name" value="WD40/YVTN_repeat-like_dom_sf"/>
</dbReference>
<dbReference type="InterPro" id="IPR019775">
    <property type="entry name" value="WD40_repeat_CS"/>
</dbReference>
<dbReference type="STRING" id="403673.A0A177WGN7"/>
<evidence type="ECO:0000256" key="3">
    <source>
        <dbReference type="PROSITE-ProRule" id="PRU00221"/>
    </source>
</evidence>
<feature type="repeat" description="WD" evidence="3">
    <location>
        <begin position="368"/>
        <end position="409"/>
    </location>
</feature>
<dbReference type="PANTHER" id="PTHR44324:SF4">
    <property type="entry name" value="WD40 REPEAT DOMAIN 95"/>
    <property type="match status" value="1"/>
</dbReference>
<feature type="repeat" description="WD" evidence="3">
    <location>
        <begin position="332"/>
        <end position="357"/>
    </location>
</feature>
<gene>
    <name evidence="5" type="ORF">BDEG_23095</name>
</gene>
<evidence type="ECO:0000256" key="1">
    <source>
        <dbReference type="ARBA" id="ARBA00022574"/>
    </source>
</evidence>
<dbReference type="VEuPathDB" id="FungiDB:BDEG_23095"/>
<protein>
    <recommendedName>
        <fullName evidence="4">EF-hand domain-containing protein</fullName>
    </recommendedName>
</protein>
<dbReference type="SUPFAM" id="SSF47473">
    <property type="entry name" value="EF-hand"/>
    <property type="match status" value="1"/>
</dbReference>
<feature type="repeat" description="WD" evidence="3">
    <location>
        <begin position="598"/>
        <end position="638"/>
    </location>
</feature>
<evidence type="ECO:0000313" key="6">
    <source>
        <dbReference type="Proteomes" id="UP000077115"/>
    </source>
</evidence>
<evidence type="ECO:0000259" key="4">
    <source>
        <dbReference type="PROSITE" id="PS50222"/>
    </source>
</evidence>
<dbReference type="InterPro" id="IPR001680">
    <property type="entry name" value="WD40_rpt"/>
</dbReference>
<dbReference type="InterPro" id="IPR051242">
    <property type="entry name" value="WD-EF-hand_domain"/>
</dbReference>
<dbReference type="Proteomes" id="UP000077115">
    <property type="component" value="Unassembled WGS sequence"/>
</dbReference>
<dbReference type="SMART" id="SM00320">
    <property type="entry name" value="WD40"/>
    <property type="match status" value="11"/>
</dbReference>
<dbReference type="AlphaFoldDB" id="A0A177WGN7"/>
<feature type="repeat" description="WD" evidence="3">
    <location>
        <begin position="499"/>
        <end position="540"/>
    </location>
</feature>
<dbReference type="InterPro" id="IPR011992">
    <property type="entry name" value="EF-hand-dom_pair"/>
</dbReference>
<dbReference type="PROSITE" id="PS50294">
    <property type="entry name" value="WD_REPEATS_REGION"/>
    <property type="match status" value="4"/>
</dbReference>
<accession>A0A177WGN7</accession>
<dbReference type="PROSITE" id="PS50082">
    <property type="entry name" value="WD_REPEATS_2"/>
    <property type="match status" value="6"/>
</dbReference>
<dbReference type="PRINTS" id="PR00320">
    <property type="entry name" value="GPROTEINBRPT"/>
</dbReference>
<sequence>MSDTQRSTVQDTEASNFACVQQKMNIHHFEQLMDIFHSHQSDDGSTGFTIDKFISVFKDVFGENISHEQMKQLFMKIDANSDETVTWDDFSAYMMTVSIETDDLRDILDERNRKIVTMPHKDMVIRIEYVSRERKYLSVSRDGVVCLWSRALKLNRSINTKELYSKTSWTQDARFMHKHNKLIIISNDRQLCIYDIFSIKPRLVTTITQLEHNPLCVAFSANYDEKTDLILFGDDGGYINVLSINDRFLLDATSDGITGENLTPSKLSKKDSLEKHNISLYRRKIHDDWVLQVQYYPEMNAFVSCAVENSKSLVIGDLERKTLRYISVPKGIRCFEFCRRPSFLVTGGRDKIIRLWNPYVLSKPAGSLHGHNAGIFSIVINHENGHIISLSEDKVVKIWNARHLNCLQTIVDKNSHRPENTISSIYFDAQFRQIITGSDVMETWPLHTNSKQIAIKSHDSPVVSAMFNSNFNQVVSGCQTGTIIIWDPLSGEKIFQFHNAHGTSEITAMCFDKSGRRLITGGRDCMIKMWNFNNGQTLRHLIKNTAMETTEVCFIEMGLNRFIVAVGWDRTISIFIDNPSHFDARPTRVLNGSGSGAHKGHEDDISAVAFCPPNMLATSSVDGTIVIWNLESGYIKVTMKEPFLNLRSKEEKPVEKIIFVYNSDRLYSRSTRRPLLSCHADGCIRVWNIFDGVMINEFNCQTTDDEGLTTMSSDDECTMLFIGGSKGHIRIVDLKALLQDVGDCHGNLVITQLWRAHMQSVSSVSYIKTIQAILTSSKDYTVRIWNMEGLYIGTFGDRSWVFDDISTYSNLPLDLKQDRDLEMKQADISNKKEALIKKNIISTWRSAFTIAQNIECESEGLYLDEGASKSLKKLKEKAVLAHITKKWKEYWLKRKNIDDWTLSPDLITVKNSKSFFSYGAQNLPKISKPSTAVKYDSVYHMLQIHPMEDLQSTMSNPLKMTKISRVQSFMK</sequence>
<feature type="repeat" description="WD" evidence="3">
    <location>
        <begin position="754"/>
        <end position="788"/>
    </location>
</feature>
<dbReference type="InterPro" id="IPR002048">
    <property type="entry name" value="EF_hand_dom"/>
</dbReference>
<dbReference type="CDD" id="cd00200">
    <property type="entry name" value="WD40"/>
    <property type="match status" value="1"/>
</dbReference>
<reference evidence="5 6" key="2">
    <citation type="submission" date="2016-05" db="EMBL/GenBank/DDBJ databases">
        <title>Lineage-specific infection strategies underlie the spectrum of fungal disease in amphibians.</title>
        <authorList>
            <person name="Cuomo C.A."/>
            <person name="Farrer R.A."/>
            <person name="James T."/>
            <person name="Longcore J."/>
            <person name="Birren B."/>
        </authorList>
    </citation>
    <scope>NUCLEOTIDE SEQUENCE [LARGE SCALE GENOMIC DNA]</scope>
    <source>
        <strain evidence="5 6">JEL423</strain>
    </source>
</reference>
<feature type="repeat" description="WD" evidence="3">
    <location>
        <begin position="455"/>
        <end position="496"/>
    </location>
</feature>
<dbReference type="SUPFAM" id="SSF50978">
    <property type="entry name" value="WD40 repeat-like"/>
    <property type="match status" value="3"/>
</dbReference>
<reference evidence="5 6" key="1">
    <citation type="submission" date="2006-10" db="EMBL/GenBank/DDBJ databases">
        <title>The Genome Sequence of Batrachochytrium dendrobatidis JEL423.</title>
        <authorList>
            <consortium name="The Broad Institute Genome Sequencing Platform"/>
            <person name="Birren B."/>
            <person name="Lander E."/>
            <person name="Galagan J."/>
            <person name="Cuomo C."/>
            <person name="Devon K."/>
            <person name="Jaffe D."/>
            <person name="Butler J."/>
            <person name="Alvarez P."/>
            <person name="Gnerre S."/>
            <person name="Grabherr M."/>
            <person name="Kleber M."/>
            <person name="Mauceli E."/>
            <person name="Brockman W."/>
            <person name="Young S."/>
            <person name="LaButti K."/>
            <person name="Sykes S."/>
            <person name="DeCaprio D."/>
            <person name="Crawford M."/>
            <person name="Koehrsen M."/>
            <person name="Engels R."/>
            <person name="Montgomery P."/>
            <person name="Pearson M."/>
            <person name="Howarth C."/>
            <person name="Larson L."/>
            <person name="White J."/>
            <person name="O'Leary S."/>
            <person name="Kodira C."/>
            <person name="Zeng Q."/>
            <person name="Yandava C."/>
            <person name="Alvarado L."/>
            <person name="Longcore J."/>
            <person name="James T."/>
        </authorList>
    </citation>
    <scope>NUCLEOTIDE SEQUENCE [LARGE SCALE GENOMIC DNA]</scope>
    <source>
        <strain evidence="5 6">JEL423</strain>
    </source>
</reference>
<dbReference type="OrthoDB" id="10251381at2759"/>
<organism evidence="5 6">
    <name type="scientific">Batrachochytrium dendrobatidis (strain JEL423)</name>
    <dbReference type="NCBI Taxonomy" id="403673"/>
    <lineage>
        <taxon>Eukaryota</taxon>
        <taxon>Fungi</taxon>
        <taxon>Fungi incertae sedis</taxon>
        <taxon>Chytridiomycota</taxon>
        <taxon>Chytridiomycota incertae sedis</taxon>
        <taxon>Chytridiomycetes</taxon>
        <taxon>Rhizophydiales</taxon>
        <taxon>Rhizophydiales incertae sedis</taxon>
        <taxon>Batrachochytrium</taxon>
    </lineage>
</organism>
<dbReference type="GO" id="GO:0005509">
    <property type="term" value="F:calcium ion binding"/>
    <property type="evidence" value="ECO:0007669"/>
    <property type="project" value="InterPro"/>
</dbReference>
<keyword evidence="2" id="KW-0677">Repeat</keyword>
<dbReference type="EMBL" id="DS022302">
    <property type="protein sequence ID" value="OAJ39233.1"/>
    <property type="molecule type" value="Genomic_DNA"/>
</dbReference>
<dbReference type="PROSITE" id="PS50222">
    <property type="entry name" value="EF_HAND_2"/>
    <property type="match status" value="1"/>
</dbReference>
<dbReference type="InterPro" id="IPR020472">
    <property type="entry name" value="WD40_PAC1"/>
</dbReference>
<dbReference type="PROSITE" id="PS00678">
    <property type="entry name" value="WD_REPEATS_1"/>
    <property type="match status" value="3"/>
</dbReference>